<name>A0ABW4SNQ4_9ACTN</name>
<dbReference type="Proteomes" id="UP001597368">
    <property type="component" value="Unassembled WGS sequence"/>
</dbReference>
<reference evidence="3" key="1">
    <citation type="journal article" date="2019" name="Int. J. Syst. Evol. Microbiol.">
        <title>The Global Catalogue of Microorganisms (GCM) 10K type strain sequencing project: providing services to taxonomists for standard genome sequencing and annotation.</title>
        <authorList>
            <consortium name="The Broad Institute Genomics Platform"/>
            <consortium name="The Broad Institute Genome Sequencing Center for Infectious Disease"/>
            <person name="Wu L."/>
            <person name="Ma J."/>
        </authorList>
    </citation>
    <scope>NUCLEOTIDE SEQUENCE [LARGE SCALE GENOMIC DNA]</scope>
    <source>
        <strain evidence="3">ICMP 6774ER</strain>
    </source>
</reference>
<evidence type="ECO:0000313" key="3">
    <source>
        <dbReference type="Proteomes" id="UP001597368"/>
    </source>
</evidence>
<proteinExistence type="predicted"/>
<evidence type="ECO:0000256" key="1">
    <source>
        <dbReference type="SAM" id="Phobius"/>
    </source>
</evidence>
<comment type="caution">
    <text evidence="2">The sequence shown here is derived from an EMBL/GenBank/DDBJ whole genome shotgun (WGS) entry which is preliminary data.</text>
</comment>
<feature type="transmembrane region" description="Helical" evidence="1">
    <location>
        <begin position="91"/>
        <end position="108"/>
    </location>
</feature>
<organism evidence="2 3">
    <name type="scientific">Nonomuraea mangrovi</name>
    <dbReference type="NCBI Taxonomy" id="2316207"/>
    <lineage>
        <taxon>Bacteria</taxon>
        <taxon>Bacillati</taxon>
        <taxon>Actinomycetota</taxon>
        <taxon>Actinomycetes</taxon>
        <taxon>Streptosporangiales</taxon>
        <taxon>Streptosporangiaceae</taxon>
        <taxon>Nonomuraea</taxon>
    </lineage>
</organism>
<protein>
    <submittedName>
        <fullName evidence="2">Uncharacterized protein</fullName>
    </submittedName>
</protein>
<evidence type="ECO:0000313" key="2">
    <source>
        <dbReference type="EMBL" id="MFD1931126.1"/>
    </source>
</evidence>
<feature type="transmembrane region" description="Helical" evidence="1">
    <location>
        <begin position="114"/>
        <end position="134"/>
    </location>
</feature>
<dbReference type="RefSeq" id="WP_379570192.1">
    <property type="nucleotide sequence ID" value="NZ_JBHUFV010000008.1"/>
</dbReference>
<feature type="transmembrane region" description="Helical" evidence="1">
    <location>
        <begin position="58"/>
        <end position="79"/>
    </location>
</feature>
<keyword evidence="1" id="KW-0812">Transmembrane</keyword>
<keyword evidence="1" id="KW-1133">Transmembrane helix</keyword>
<accession>A0ABW4SNQ4</accession>
<keyword evidence="3" id="KW-1185">Reference proteome</keyword>
<dbReference type="EMBL" id="JBHUFV010000008">
    <property type="protein sequence ID" value="MFD1931126.1"/>
    <property type="molecule type" value="Genomic_DNA"/>
</dbReference>
<keyword evidence="1" id="KW-0472">Membrane</keyword>
<sequence length="156" mass="16263">MRTAYKILAIVVAAQVVIQSMAMVFAVAGQGKWVMEGGVLDAAVIESRAFVFPEVLGYAIHGMVGTMIIPLTALILLICSFFTKIPGAVKWAALVLLLVVAQVALGVLGHDIPVLGALHGLNALLLFSAAIHAARLARNAGASQAVDPEARLAPRT</sequence>
<gene>
    <name evidence="2" type="ORF">ACFSKW_06495</name>
</gene>